<keyword evidence="10 11" id="KW-0961">Cell wall biogenesis/degradation</keyword>
<dbReference type="NCBIfam" id="TIGR02070">
    <property type="entry name" value="mono_pep_trsgly"/>
    <property type="match status" value="1"/>
</dbReference>
<evidence type="ECO:0000256" key="11">
    <source>
        <dbReference type="HAMAP-Rule" id="MF_00766"/>
    </source>
</evidence>
<evidence type="ECO:0000256" key="8">
    <source>
        <dbReference type="ARBA" id="ARBA00022989"/>
    </source>
</evidence>
<organism evidence="13 14">
    <name type="scientific">Salinimicrobium marinum</name>
    <dbReference type="NCBI Taxonomy" id="680283"/>
    <lineage>
        <taxon>Bacteria</taxon>
        <taxon>Pseudomonadati</taxon>
        <taxon>Bacteroidota</taxon>
        <taxon>Flavobacteriia</taxon>
        <taxon>Flavobacteriales</taxon>
        <taxon>Flavobacteriaceae</taxon>
        <taxon>Salinimicrobium</taxon>
    </lineage>
</organism>
<dbReference type="GO" id="GO:0009274">
    <property type="term" value="C:peptidoglycan-based cell wall"/>
    <property type="evidence" value="ECO:0007669"/>
    <property type="project" value="InterPro"/>
</dbReference>
<dbReference type="RefSeq" id="WP_189605609.1">
    <property type="nucleotide sequence ID" value="NZ_BMXB01000016.1"/>
</dbReference>
<dbReference type="GO" id="GO:0005886">
    <property type="term" value="C:plasma membrane"/>
    <property type="evidence" value="ECO:0007669"/>
    <property type="project" value="UniProtKB-SubCell"/>
</dbReference>
<keyword evidence="8 11" id="KW-1133">Transmembrane helix</keyword>
<reference evidence="13" key="2">
    <citation type="submission" date="2020-09" db="EMBL/GenBank/DDBJ databases">
        <authorList>
            <person name="Sun Q."/>
            <person name="Kim S."/>
        </authorList>
    </citation>
    <scope>NUCLEOTIDE SEQUENCE</scope>
    <source>
        <strain evidence="13">KCTC 12719</strain>
    </source>
</reference>
<dbReference type="InterPro" id="IPR011812">
    <property type="entry name" value="Pep_trsgly"/>
</dbReference>
<dbReference type="Pfam" id="PF00912">
    <property type="entry name" value="Transgly"/>
    <property type="match status" value="1"/>
</dbReference>
<evidence type="ECO:0000256" key="2">
    <source>
        <dbReference type="ARBA" id="ARBA00022519"/>
    </source>
</evidence>
<comment type="catalytic activity">
    <reaction evidence="11">
        <text>[GlcNAc-(1-&gt;4)-Mur2Ac(oyl-L-Ala-gamma-D-Glu-L-Lys-D-Ala-D-Ala)](n)-di-trans,octa-cis-undecaprenyl diphosphate + beta-D-GlcNAc-(1-&gt;4)-Mur2Ac(oyl-L-Ala-gamma-D-Glu-L-Lys-D-Ala-D-Ala)-di-trans,octa-cis-undecaprenyl diphosphate = [GlcNAc-(1-&gt;4)-Mur2Ac(oyl-L-Ala-gamma-D-Glu-L-Lys-D-Ala-D-Ala)](n+1)-di-trans,octa-cis-undecaprenyl diphosphate + di-trans,octa-cis-undecaprenyl diphosphate + H(+)</text>
        <dbReference type="Rhea" id="RHEA:23708"/>
        <dbReference type="Rhea" id="RHEA-COMP:9602"/>
        <dbReference type="Rhea" id="RHEA-COMP:9603"/>
        <dbReference type="ChEBI" id="CHEBI:15378"/>
        <dbReference type="ChEBI" id="CHEBI:58405"/>
        <dbReference type="ChEBI" id="CHEBI:60033"/>
        <dbReference type="ChEBI" id="CHEBI:78435"/>
        <dbReference type="EC" id="2.4.99.28"/>
    </reaction>
</comment>
<dbReference type="GO" id="GO:0009252">
    <property type="term" value="P:peptidoglycan biosynthetic process"/>
    <property type="evidence" value="ECO:0007669"/>
    <property type="project" value="UniProtKB-UniRule"/>
</dbReference>
<evidence type="ECO:0000256" key="4">
    <source>
        <dbReference type="ARBA" id="ARBA00022679"/>
    </source>
</evidence>
<proteinExistence type="inferred from homology"/>
<dbReference type="PANTHER" id="PTHR30400:SF0">
    <property type="entry name" value="BIOSYNTHETIC PEPTIDOGLYCAN TRANSGLYCOSYLASE"/>
    <property type="match status" value="1"/>
</dbReference>
<dbReference type="PANTHER" id="PTHR30400">
    <property type="entry name" value="MONOFUNCTIONAL BIOSYNTHETIC PEPTIDOGLYCAN TRANSGLYCOSYLASE"/>
    <property type="match status" value="1"/>
</dbReference>
<dbReference type="GO" id="GO:0008955">
    <property type="term" value="F:peptidoglycan glycosyltransferase activity"/>
    <property type="evidence" value="ECO:0007669"/>
    <property type="project" value="UniProtKB-UniRule"/>
</dbReference>
<keyword evidence="14" id="KW-1185">Reference proteome</keyword>
<dbReference type="GO" id="GO:0008360">
    <property type="term" value="P:regulation of cell shape"/>
    <property type="evidence" value="ECO:0007669"/>
    <property type="project" value="UniProtKB-KW"/>
</dbReference>
<accession>A0A918W0W9</accession>
<evidence type="ECO:0000259" key="12">
    <source>
        <dbReference type="Pfam" id="PF00912"/>
    </source>
</evidence>
<evidence type="ECO:0000313" key="14">
    <source>
        <dbReference type="Proteomes" id="UP000610456"/>
    </source>
</evidence>
<keyword evidence="5 11" id="KW-0812">Transmembrane</keyword>
<keyword evidence="4 11" id="KW-0808">Transferase</keyword>
<comment type="pathway">
    <text evidence="11">Cell wall biogenesis; peptidoglycan biosynthesis.</text>
</comment>
<evidence type="ECO:0000256" key="7">
    <source>
        <dbReference type="ARBA" id="ARBA00022984"/>
    </source>
</evidence>
<keyword evidence="6 11" id="KW-0133">Cell shape</keyword>
<keyword evidence="2" id="KW-0997">Cell inner membrane</keyword>
<keyword evidence="1 11" id="KW-1003">Cell membrane</keyword>
<dbReference type="AlphaFoldDB" id="A0A918W0W9"/>
<dbReference type="GO" id="GO:0071555">
    <property type="term" value="P:cell wall organization"/>
    <property type="evidence" value="ECO:0007669"/>
    <property type="project" value="UniProtKB-KW"/>
</dbReference>
<dbReference type="Proteomes" id="UP000610456">
    <property type="component" value="Unassembled WGS sequence"/>
</dbReference>
<evidence type="ECO:0000313" key="13">
    <source>
        <dbReference type="EMBL" id="GHA46954.1"/>
    </source>
</evidence>
<evidence type="ECO:0000256" key="10">
    <source>
        <dbReference type="ARBA" id="ARBA00023316"/>
    </source>
</evidence>
<evidence type="ECO:0000256" key="5">
    <source>
        <dbReference type="ARBA" id="ARBA00022692"/>
    </source>
</evidence>
<gene>
    <name evidence="11 13" type="primary">mtgA</name>
    <name evidence="13" type="ORF">GCM10007103_30020</name>
</gene>
<dbReference type="HAMAP" id="MF_00766">
    <property type="entry name" value="PGT_MtgA"/>
    <property type="match status" value="1"/>
</dbReference>
<comment type="similarity">
    <text evidence="11">Belongs to the glycosyltransferase 51 family.</text>
</comment>
<keyword evidence="9 11" id="KW-0472">Membrane</keyword>
<evidence type="ECO:0000256" key="6">
    <source>
        <dbReference type="ARBA" id="ARBA00022960"/>
    </source>
</evidence>
<dbReference type="Gene3D" id="1.10.3810.10">
    <property type="entry name" value="Biosynthetic peptidoglycan transglycosylase-like"/>
    <property type="match status" value="1"/>
</dbReference>
<reference evidence="13" key="1">
    <citation type="journal article" date="2014" name="Int. J. Syst. Evol. Microbiol.">
        <title>Complete genome sequence of Corynebacterium casei LMG S-19264T (=DSM 44701T), isolated from a smear-ripened cheese.</title>
        <authorList>
            <consortium name="US DOE Joint Genome Institute (JGI-PGF)"/>
            <person name="Walter F."/>
            <person name="Albersmeier A."/>
            <person name="Kalinowski J."/>
            <person name="Ruckert C."/>
        </authorList>
    </citation>
    <scope>NUCLEOTIDE SEQUENCE</scope>
    <source>
        <strain evidence="13">KCTC 12719</strain>
    </source>
</reference>
<name>A0A918W0W9_9FLAO</name>
<dbReference type="InterPro" id="IPR023346">
    <property type="entry name" value="Lysozyme-like_dom_sf"/>
</dbReference>
<comment type="function">
    <text evidence="11">Peptidoglycan polymerase that catalyzes glycan chain elongation from lipid-linked precursors.</text>
</comment>
<comment type="subcellular location">
    <subcellularLocation>
        <location evidence="11">Cell membrane</location>
        <topology evidence="11">Single-pass membrane protein</topology>
    </subcellularLocation>
</comment>
<evidence type="ECO:0000256" key="3">
    <source>
        <dbReference type="ARBA" id="ARBA00022676"/>
    </source>
</evidence>
<feature type="transmembrane region" description="Helical" evidence="11">
    <location>
        <begin position="7"/>
        <end position="29"/>
    </location>
</feature>
<evidence type="ECO:0000256" key="9">
    <source>
        <dbReference type="ARBA" id="ARBA00023136"/>
    </source>
</evidence>
<keyword evidence="3 11" id="KW-0328">Glycosyltransferase</keyword>
<keyword evidence="7 11" id="KW-0573">Peptidoglycan synthesis</keyword>
<dbReference type="EMBL" id="BMXB01000016">
    <property type="protein sequence ID" value="GHA46954.1"/>
    <property type="molecule type" value="Genomic_DNA"/>
</dbReference>
<dbReference type="SUPFAM" id="SSF53955">
    <property type="entry name" value="Lysozyme-like"/>
    <property type="match status" value="1"/>
</dbReference>
<dbReference type="GO" id="GO:0016763">
    <property type="term" value="F:pentosyltransferase activity"/>
    <property type="evidence" value="ECO:0007669"/>
    <property type="project" value="InterPro"/>
</dbReference>
<feature type="domain" description="Glycosyl transferase family 51" evidence="12">
    <location>
        <begin position="47"/>
        <end position="214"/>
    </location>
</feature>
<evidence type="ECO:0000256" key="1">
    <source>
        <dbReference type="ARBA" id="ARBA00022475"/>
    </source>
</evidence>
<protein>
    <recommendedName>
        <fullName evidence="11">Biosynthetic peptidoglycan transglycosylase</fullName>
        <ecNumber evidence="11">2.4.99.28</ecNumber>
    </recommendedName>
    <alternativeName>
        <fullName evidence="11">Glycan polymerase</fullName>
    </alternativeName>
    <alternativeName>
        <fullName evidence="11">Peptidoglycan glycosyltransferase MtgA</fullName>
        <shortName evidence="11">PGT</shortName>
    </alternativeName>
</protein>
<dbReference type="InterPro" id="IPR036950">
    <property type="entry name" value="PBP_transglycosylase"/>
</dbReference>
<dbReference type="InterPro" id="IPR001264">
    <property type="entry name" value="Glyco_trans_51"/>
</dbReference>
<sequence length="222" mass="25793">MKRFFRIIIKIIGWFFVITIFLVVLFKWVPVPFTPLMAIRYFEHPEEEIRHDWVPMEEISPALPLAVVASEDQNFPNHNGFDYEAIKKAIEENKTRRRARGASTISQQTAKNVFLWPQSSWVRKGFEVYFTFLIELFWSKERILEVYLNSIEMGKGVYGAEAAAQFWFGKPAQSLSSSEAAAIAAVLPNPRQYNANPASSYIQQRKGWIQRQMQNLGRLNLE</sequence>
<dbReference type="EC" id="2.4.99.28" evidence="11"/>
<comment type="caution">
    <text evidence="13">The sequence shown here is derived from an EMBL/GenBank/DDBJ whole genome shotgun (WGS) entry which is preliminary data.</text>
</comment>